<dbReference type="InterPro" id="IPR018203">
    <property type="entry name" value="GDP_dissociation_inhibitor"/>
</dbReference>
<dbReference type="SUPFAM" id="SSF51905">
    <property type="entry name" value="FAD/NAD(P)-binding domain"/>
    <property type="match status" value="2"/>
</dbReference>
<protein>
    <recommendedName>
        <fullName evidence="2">Rab GDP dissociation inhibitor</fullName>
    </recommendedName>
</protein>
<dbReference type="Gene3D" id="1.10.405.10">
    <property type="entry name" value="Guanine Nucleotide Dissociation Inhibitor, domain 1"/>
    <property type="match status" value="1"/>
</dbReference>
<keyword evidence="4" id="KW-1185">Reference proteome</keyword>
<dbReference type="EnsemblMetazoa" id="XM_791111">
    <property type="protein sequence ID" value="XP_796204"/>
    <property type="gene ID" value="LOC591552"/>
</dbReference>
<dbReference type="AlphaFoldDB" id="A0A7M7THC9"/>
<evidence type="ECO:0000256" key="1">
    <source>
        <dbReference type="ARBA" id="ARBA00005593"/>
    </source>
</evidence>
<dbReference type="PRINTS" id="PR00891">
    <property type="entry name" value="RABGDIREP"/>
</dbReference>
<dbReference type="InterPro" id="IPR036188">
    <property type="entry name" value="FAD/NAD-bd_sf"/>
</dbReference>
<reference evidence="4" key="1">
    <citation type="submission" date="2015-02" db="EMBL/GenBank/DDBJ databases">
        <title>Genome sequencing for Strongylocentrotus purpuratus.</title>
        <authorList>
            <person name="Murali S."/>
            <person name="Liu Y."/>
            <person name="Vee V."/>
            <person name="English A."/>
            <person name="Wang M."/>
            <person name="Skinner E."/>
            <person name="Han Y."/>
            <person name="Muzny D.M."/>
            <person name="Worley K.C."/>
            <person name="Gibbs R.A."/>
        </authorList>
    </citation>
    <scope>NUCLEOTIDE SEQUENCE</scope>
</reference>
<dbReference type="GO" id="GO:0005829">
    <property type="term" value="C:cytosol"/>
    <property type="evidence" value="ECO:0000318"/>
    <property type="project" value="GO_Central"/>
</dbReference>
<dbReference type="Gene3D" id="3.50.50.60">
    <property type="entry name" value="FAD/NAD(P)-binding domain"/>
    <property type="match status" value="1"/>
</dbReference>
<dbReference type="InParanoid" id="A0A7M7THC9"/>
<organism evidence="3 4">
    <name type="scientific">Strongylocentrotus purpuratus</name>
    <name type="common">Purple sea urchin</name>
    <dbReference type="NCBI Taxonomy" id="7668"/>
    <lineage>
        <taxon>Eukaryota</taxon>
        <taxon>Metazoa</taxon>
        <taxon>Echinodermata</taxon>
        <taxon>Eleutherozoa</taxon>
        <taxon>Echinozoa</taxon>
        <taxon>Echinoidea</taxon>
        <taxon>Euechinoidea</taxon>
        <taxon>Echinacea</taxon>
        <taxon>Camarodonta</taxon>
        <taxon>Echinidea</taxon>
        <taxon>Strongylocentrotidae</taxon>
        <taxon>Strongylocentrotus</taxon>
    </lineage>
</organism>
<dbReference type="OMA" id="GRICKVP"/>
<dbReference type="FunFam" id="3.50.50.60:FF:000232">
    <property type="entry name" value="Rab GDP dissociation inhibitor"/>
    <property type="match status" value="1"/>
</dbReference>
<dbReference type="KEGG" id="spu:591552"/>
<dbReference type="FunFam" id="3.30.519.10:FF:000005">
    <property type="entry name" value="Rab GDP dissociation inhibitor"/>
    <property type="match status" value="1"/>
</dbReference>
<dbReference type="Gene3D" id="3.30.519.10">
    <property type="entry name" value="Guanine Nucleotide Dissociation Inhibitor, domain 2"/>
    <property type="match status" value="1"/>
</dbReference>
<evidence type="ECO:0000313" key="3">
    <source>
        <dbReference type="EnsemblMetazoa" id="XP_796204"/>
    </source>
</evidence>
<dbReference type="PANTHER" id="PTHR11787">
    <property type="entry name" value="RAB GDP-DISSOCIATION INHIBITOR"/>
    <property type="match status" value="1"/>
</dbReference>
<dbReference type="InterPro" id="IPR000806">
    <property type="entry name" value="RabGDI"/>
</dbReference>
<dbReference type="Proteomes" id="UP000007110">
    <property type="component" value="Unassembled WGS sequence"/>
</dbReference>
<comment type="function">
    <text evidence="2">Regulates the GDP/GTP exchange reaction of most RAB proteins by inhibiting the dissociation of GDP from them, and the subsequent binding of GTP.</text>
</comment>
<accession>A0A7M7THC9</accession>
<sequence length="444" mass="49027">MDESYDVIVLGTGLKESVLSGLMSVNGKKVLHLDQNKYYGGESASLTPLKDVYTYFTKEMPGGDDSMGRGRDWNVDLIPKFLMATGKLVNILINSGVTRYLEFKSVEGSYVFKDGKVHKVPATETEALTSSLLSLGEKNSFRGFLKYIAEFNPEDLKDEVDPETTTAQELYDKFGLSKSTVDFTGHALGLYRDDSYLAQPCGKTIRRIKLYSESLARYGKSPYLYPMYGLGELPQGFARLSAIYGGTYMLDKPIDEITMEDGKVTGVKSGGEVAKCSMVIGDPKYFPDRVKKVGQVVRAICLLNHSVPNTSDAASCQIIIPQGQVNRKSDIYVLIVSHAHHVATKGHYIALVATTVETGEPEDELKPGLDLLGPIVEKFVSVSDMYEPNDDGKENQLFISSSYDATTHFETVLDDIQDIYLRATGEAIDFSKVQHDLEANKDSQ</sequence>
<dbReference type="FunCoup" id="A0A7M7THC9">
    <property type="interactions" value="2231"/>
</dbReference>
<dbReference type="GO" id="GO:0007264">
    <property type="term" value="P:small GTPase-mediated signal transduction"/>
    <property type="evidence" value="ECO:0007669"/>
    <property type="project" value="InterPro"/>
</dbReference>
<dbReference type="PRINTS" id="PR00892">
    <property type="entry name" value="RABGDI"/>
</dbReference>
<proteinExistence type="inferred from homology"/>
<comment type="subcellular location">
    <subcellularLocation>
        <location evidence="2">Cytoplasm</location>
    </subcellularLocation>
</comment>
<dbReference type="GeneID" id="591552"/>
<evidence type="ECO:0000256" key="2">
    <source>
        <dbReference type="RuleBase" id="RU363124"/>
    </source>
</evidence>
<dbReference type="FunFam" id="1.10.405.10:FF:000011">
    <property type="entry name" value="Rab GDP dissociation inhibitor"/>
    <property type="match status" value="1"/>
</dbReference>
<dbReference type="GO" id="GO:0005093">
    <property type="term" value="F:Rab GDP-dissociation inhibitor activity"/>
    <property type="evidence" value="ECO:0000318"/>
    <property type="project" value="GO_Central"/>
</dbReference>
<keyword evidence="2" id="KW-0963">Cytoplasm</keyword>
<comment type="similarity">
    <text evidence="1 2">Belongs to the Rab GDI family.</text>
</comment>
<dbReference type="Pfam" id="PF00996">
    <property type="entry name" value="GDI"/>
    <property type="match status" value="1"/>
</dbReference>
<dbReference type="RefSeq" id="XP_796204.3">
    <property type="nucleotide sequence ID" value="XM_791111.5"/>
</dbReference>
<dbReference type="GO" id="GO:0016192">
    <property type="term" value="P:vesicle-mediated transport"/>
    <property type="evidence" value="ECO:0000318"/>
    <property type="project" value="GO_Central"/>
</dbReference>
<reference evidence="3" key="2">
    <citation type="submission" date="2021-01" db="UniProtKB">
        <authorList>
            <consortium name="EnsemblMetazoa"/>
        </authorList>
    </citation>
    <scope>IDENTIFICATION</scope>
</reference>
<dbReference type="PANTHER" id="PTHR11787:SF8">
    <property type="entry name" value="RAB GDP DISSOCIATION INHIBITOR"/>
    <property type="match status" value="1"/>
</dbReference>
<keyword evidence="2" id="KW-0343">GTPase activation</keyword>
<evidence type="ECO:0000313" key="4">
    <source>
        <dbReference type="Proteomes" id="UP000007110"/>
    </source>
</evidence>
<dbReference type="GO" id="GO:0015031">
    <property type="term" value="P:protein transport"/>
    <property type="evidence" value="ECO:0007669"/>
    <property type="project" value="InterPro"/>
</dbReference>
<dbReference type="GO" id="GO:0005096">
    <property type="term" value="F:GTPase activator activity"/>
    <property type="evidence" value="ECO:0007669"/>
    <property type="project" value="UniProtKB-KW"/>
</dbReference>
<dbReference type="OrthoDB" id="9446342at2759"/>
<name>A0A7M7THC9_STRPU</name>